<evidence type="ECO:0000313" key="8">
    <source>
        <dbReference type="Proteomes" id="UP000077755"/>
    </source>
</evidence>
<evidence type="ECO:0000256" key="5">
    <source>
        <dbReference type="ARBA" id="ARBA00023034"/>
    </source>
</evidence>
<dbReference type="PANTHER" id="PTHR11062:SF282">
    <property type="entry name" value="XYLOGLUCAN GALACTOSYLTRANSFERASE GT11-RELATED"/>
    <property type="match status" value="1"/>
</dbReference>
<accession>A0AAF1BFR3</accession>
<dbReference type="InterPro" id="IPR040911">
    <property type="entry name" value="Exostosin_GT47"/>
</dbReference>
<reference evidence="7" key="2">
    <citation type="submission" date="2022-03" db="EMBL/GenBank/DDBJ databases">
        <title>Draft title - Genomic analysis of global carrot germplasm unveils the trajectory of domestication and the origin of high carotenoid orange carrot.</title>
        <authorList>
            <person name="Iorizzo M."/>
            <person name="Ellison S."/>
            <person name="Senalik D."/>
            <person name="Macko-Podgorni A."/>
            <person name="Grzebelus D."/>
            <person name="Bostan H."/>
            <person name="Rolling W."/>
            <person name="Curaba J."/>
            <person name="Simon P."/>
        </authorList>
    </citation>
    <scope>NUCLEOTIDE SEQUENCE</scope>
    <source>
        <tissue evidence="7">Leaf</tissue>
    </source>
</reference>
<keyword evidence="3" id="KW-0328">Glycosyltransferase</keyword>
<comment type="similarity">
    <text evidence="2">Belongs to the glycosyltransferase 47 family.</text>
</comment>
<reference evidence="7" key="1">
    <citation type="journal article" date="2016" name="Nat. Genet.">
        <title>A high-quality carrot genome assembly provides new insights into carotenoid accumulation and asterid genome evolution.</title>
        <authorList>
            <person name="Iorizzo M."/>
            <person name="Ellison S."/>
            <person name="Senalik D."/>
            <person name="Zeng P."/>
            <person name="Satapoomin P."/>
            <person name="Huang J."/>
            <person name="Bowman M."/>
            <person name="Iovene M."/>
            <person name="Sanseverino W."/>
            <person name="Cavagnaro P."/>
            <person name="Yildiz M."/>
            <person name="Macko-Podgorni A."/>
            <person name="Moranska E."/>
            <person name="Grzebelus E."/>
            <person name="Grzebelus D."/>
            <person name="Ashrafi H."/>
            <person name="Zheng Z."/>
            <person name="Cheng S."/>
            <person name="Spooner D."/>
            <person name="Van Deynze A."/>
            <person name="Simon P."/>
        </authorList>
    </citation>
    <scope>NUCLEOTIDE SEQUENCE</scope>
    <source>
        <tissue evidence="7">Leaf</tissue>
    </source>
</reference>
<evidence type="ECO:0000256" key="1">
    <source>
        <dbReference type="ARBA" id="ARBA00004323"/>
    </source>
</evidence>
<dbReference type="Proteomes" id="UP000077755">
    <property type="component" value="Chromosome 9"/>
</dbReference>
<keyword evidence="3" id="KW-0808">Transferase</keyword>
<keyword evidence="4" id="KW-0812">Transmembrane</keyword>
<dbReference type="AlphaFoldDB" id="A0AAF1BFR3"/>
<keyword evidence="5" id="KW-0333">Golgi apparatus</keyword>
<dbReference type="GO" id="GO:0000139">
    <property type="term" value="C:Golgi membrane"/>
    <property type="evidence" value="ECO:0007669"/>
    <property type="project" value="UniProtKB-SubCell"/>
</dbReference>
<dbReference type="GO" id="GO:0016757">
    <property type="term" value="F:glycosyltransferase activity"/>
    <property type="evidence" value="ECO:0007669"/>
    <property type="project" value="UniProtKB-KW"/>
</dbReference>
<proteinExistence type="inferred from homology"/>
<gene>
    <name evidence="7" type="ORF">DCAR_0935712</name>
</gene>
<keyword evidence="8" id="KW-1185">Reference proteome</keyword>
<evidence type="ECO:0000256" key="2">
    <source>
        <dbReference type="ARBA" id="ARBA00010271"/>
    </source>
</evidence>
<protein>
    <recommendedName>
        <fullName evidence="6">Exostosin GT47 domain-containing protein</fullName>
    </recommendedName>
</protein>
<comment type="subcellular location">
    <subcellularLocation>
        <location evidence="1">Golgi apparatus membrane</location>
        <topology evidence="1">Single-pass type II membrane protein</topology>
    </subcellularLocation>
</comment>
<name>A0AAF1BFR3_DAUCS</name>
<dbReference type="Pfam" id="PF03016">
    <property type="entry name" value="Exostosin_GT47"/>
    <property type="match status" value="1"/>
</dbReference>
<sequence length="482" mass="56707">MENCTLLRKYCKKPLWFVLLSLCILAIFSHCSSFSYYTNQLYFRMAKRSDRGQSSRLKFDTCFGRYIYVHDLPSRFNVDILKNCSSIAKWYNICEYLSNFGLGPETKDSGKILQKRSWYATDQFMLEVIFHNRMKKYKCLTNDSTLASAIFVPFYPGLDVGRYLWDDAGFDRDFNSVELVKWLTEKTEWKRLQGQDHFFVTGRITWDFRRRTDTQSDWGNKLLVLPETKNMTILGIESSPWTTNEFAIPYPTNFHPRRDLEVFQWQKKIKNITRPYLFSFVGAPRPKSENSIRSIIIKQCIASKRHCKFYNCNVRSCNNPVNAMSMLQRSNFCLQPSGDSYTRRSIFDSILAGCIPVFFHPGSAYIQYIWYLPKNYTKYSVFIPEKTLRDETKSIETILKAISDNQVRSMREEVIGLIPRVIYADPRSSLETLEDAFDTALRGVIERVDRIKKITKDGSNASVEFLEDKQRIEKQWDEMFRQ</sequence>
<dbReference type="PANTHER" id="PTHR11062">
    <property type="entry name" value="EXOSTOSIN HEPARAN SULFATE GLYCOSYLTRANSFERASE -RELATED"/>
    <property type="match status" value="1"/>
</dbReference>
<organism evidence="7 8">
    <name type="scientific">Daucus carota subsp. sativus</name>
    <name type="common">Carrot</name>
    <dbReference type="NCBI Taxonomy" id="79200"/>
    <lineage>
        <taxon>Eukaryota</taxon>
        <taxon>Viridiplantae</taxon>
        <taxon>Streptophyta</taxon>
        <taxon>Embryophyta</taxon>
        <taxon>Tracheophyta</taxon>
        <taxon>Spermatophyta</taxon>
        <taxon>Magnoliopsida</taxon>
        <taxon>eudicotyledons</taxon>
        <taxon>Gunneridae</taxon>
        <taxon>Pentapetalae</taxon>
        <taxon>asterids</taxon>
        <taxon>campanulids</taxon>
        <taxon>Apiales</taxon>
        <taxon>Apiaceae</taxon>
        <taxon>Apioideae</taxon>
        <taxon>Scandiceae</taxon>
        <taxon>Daucinae</taxon>
        <taxon>Daucus</taxon>
        <taxon>Daucus sect. Daucus</taxon>
    </lineage>
</organism>
<keyword evidence="4" id="KW-0735">Signal-anchor</keyword>
<evidence type="ECO:0000256" key="4">
    <source>
        <dbReference type="ARBA" id="ARBA00022968"/>
    </source>
</evidence>
<feature type="domain" description="Exostosin GT47" evidence="6">
    <location>
        <begin position="64"/>
        <end position="396"/>
    </location>
</feature>
<dbReference type="InterPro" id="IPR004263">
    <property type="entry name" value="Exostosin"/>
</dbReference>
<evidence type="ECO:0000313" key="7">
    <source>
        <dbReference type="EMBL" id="WOH16163.1"/>
    </source>
</evidence>
<evidence type="ECO:0000256" key="3">
    <source>
        <dbReference type="ARBA" id="ARBA00022676"/>
    </source>
</evidence>
<evidence type="ECO:0000259" key="6">
    <source>
        <dbReference type="Pfam" id="PF03016"/>
    </source>
</evidence>
<dbReference type="EMBL" id="CP093351">
    <property type="protein sequence ID" value="WOH16163.1"/>
    <property type="molecule type" value="Genomic_DNA"/>
</dbReference>